<dbReference type="GO" id="GO:0008137">
    <property type="term" value="F:NADH dehydrogenase (ubiquinone) activity"/>
    <property type="evidence" value="ECO:0007669"/>
    <property type="project" value="UniProtKB-EC"/>
</dbReference>
<feature type="transmembrane region" description="Helical" evidence="10">
    <location>
        <begin position="81"/>
        <end position="103"/>
    </location>
</feature>
<protein>
    <recommendedName>
        <fullName evidence="3">NADH-ubiquinone oxidoreductase chain 3</fullName>
    </recommendedName>
    <alternativeName>
        <fullName evidence="8">NADH dehydrogenase subunit 3</fullName>
    </alternativeName>
</protein>
<dbReference type="GO" id="GO:0016020">
    <property type="term" value="C:membrane"/>
    <property type="evidence" value="ECO:0007669"/>
    <property type="project" value="UniProtKB-SubCell"/>
</dbReference>
<name>A0A833RCI1_9HYME</name>
<dbReference type="InterPro" id="IPR000440">
    <property type="entry name" value="NADH_UbQ/plastoQ_OxRdtase_su3"/>
</dbReference>
<comment type="similarity">
    <text evidence="2">Belongs to the complex I subunit 3 family.</text>
</comment>
<keyword evidence="7 10" id="KW-0472">Membrane</keyword>
<keyword evidence="6 10" id="KW-1133">Transmembrane helix</keyword>
<keyword evidence="12" id="KW-1185">Reference proteome</keyword>
<evidence type="ECO:0000313" key="11">
    <source>
        <dbReference type="EMBL" id="KAF3426379.1"/>
    </source>
</evidence>
<evidence type="ECO:0000256" key="10">
    <source>
        <dbReference type="SAM" id="Phobius"/>
    </source>
</evidence>
<comment type="subcellular location">
    <subcellularLocation>
        <location evidence="1">Membrane</location>
    </subcellularLocation>
</comment>
<sequence length="104" mass="12621">IYNNYSFIFYYIIIISIIIFNLNKFLSVIKKIPLDCGFNPISKFILPFSIIFFLIRLLFLIFDIEITLSIPIIFYLKYLNFYYIINIILIFIYIYTILFTLILE</sequence>
<accession>A0A833RCI1</accession>
<feature type="transmembrane region" description="Helical" evidence="10">
    <location>
        <begin position="44"/>
        <end position="75"/>
    </location>
</feature>
<comment type="catalytic activity">
    <reaction evidence="9">
        <text>a ubiquinone + NADH + 5 H(+)(in) = a ubiquinol + NAD(+) + 4 H(+)(out)</text>
        <dbReference type="Rhea" id="RHEA:29091"/>
        <dbReference type="Rhea" id="RHEA-COMP:9565"/>
        <dbReference type="Rhea" id="RHEA-COMP:9566"/>
        <dbReference type="ChEBI" id="CHEBI:15378"/>
        <dbReference type="ChEBI" id="CHEBI:16389"/>
        <dbReference type="ChEBI" id="CHEBI:17976"/>
        <dbReference type="ChEBI" id="CHEBI:57540"/>
        <dbReference type="ChEBI" id="CHEBI:57945"/>
        <dbReference type="EC" id="7.1.1.2"/>
    </reaction>
</comment>
<reference evidence="11" key="1">
    <citation type="submission" date="2019-11" db="EMBL/GenBank/DDBJ databases">
        <title>The nuclear and mitochondrial genomes of Frieseomelitta varia - a highly eusocial stingless bee (Meliponini) with a permanently sterile worker caste.</title>
        <authorList>
            <person name="Freitas F.C.P."/>
            <person name="Lourenco A.P."/>
            <person name="Nunes F.M.F."/>
            <person name="Paschoal A.R."/>
            <person name="Abreu F.C.P."/>
            <person name="Barbin F.O."/>
            <person name="Bataglia L."/>
            <person name="Cardoso-Junior C.A.M."/>
            <person name="Cervoni M.S."/>
            <person name="Silva S.R."/>
            <person name="Dalarmi F."/>
            <person name="Del Lama M.A."/>
            <person name="Depintor T.S."/>
            <person name="Ferreira K.M."/>
            <person name="Goria P.S."/>
            <person name="Jaskot M.C."/>
            <person name="Lago D.C."/>
            <person name="Luna-Lucena D."/>
            <person name="Moda L.M."/>
            <person name="Nascimento L."/>
            <person name="Pedrino M."/>
            <person name="Rabico F.O."/>
            <person name="Sanches F.C."/>
            <person name="Santos D.E."/>
            <person name="Santos C.G."/>
            <person name="Vieira J."/>
            <person name="Lopes T.F."/>
            <person name="Barchuk A.R."/>
            <person name="Hartfelder K."/>
            <person name="Simoes Z.L.P."/>
            <person name="Bitondi M.M.G."/>
            <person name="Pinheiro D.G."/>
        </authorList>
    </citation>
    <scope>NUCLEOTIDE SEQUENCE</scope>
    <source>
        <strain evidence="11">USP_RPSP 00005682</strain>
        <tissue evidence="11">Whole individual</tissue>
    </source>
</reference>
<evidence type="ECO:0000256" key="8">
    <source>
        <dbReference type="ARBA" id="ARBA00031029"/>
    </source>
</evidence>
<evidence type="ECO:0000256" key="7">
    <source>
        <dbReference type="ARBA" id="ARBA00023136"/>
    </source>
</evidence>
<evidence type="ECO:0000256" key="2">
    <source>
        <dbReference type="ARBA" id="ARBA00008472"/>
    </source>
</evidence>
<evidence type="ECO:0000256" key="1">
    <source>
        <dbReference type="ARBA" id="ARBA00004370"/>
    </source>
</evidence>
<organism evidence="11 12">
    <name type="scientific">Frieseomelitta varia</name>
    <dbReference type="NCBI Taxonomy" id="561572"/>
    <lineage>
        <taxon>Eukaryota</taxon>
        <taxon>Metazoa</taxon>
        <taxon>Ecdysozoa</taxon>
        <taxon>Arthropoda</taxon>
        <taxon>Hexapoda</taxon>
        <taxon>Insecta</taxon>
        <taxon>Pterygota</taxon>
        <taxon>Neoptera</taxon>
        <taxon>Endopterygota</taxon>
        <taxon>Hymenoptera</taxon>
        <taxon>Apocrita</taxon>
        <taxon>Aculeata</taxon>
        <taxon>Apoidea</taxon>
        <taxon>Anthophila</taxon>
        <taxon>Apidae</taxon>
        <taxon>Frieseomelitta</taxon>
    </lineage>
</organism>
<dbReference type="Proteomes" id="UP000655588">
    <property type="component" value="Unassembled WGS sequence"/>
</dbReference>
<feature type="non-terminal residue" evidence="11">
    <location>
        <position position="1"/>
    </location>
</feature>
<evidence type="ECO:0000256" key="4">
    <source>
        <dbReference type="ARBA" id="ARBA00022448"/>
    </source>
</evidence>
<evidence type="ECO:0000313" key="12">
    <source>
        <dbReference type="Proteomes" id="UP000655588"/>
    </source>
</evidence>
<dbReference type="InterPro" id="IPR038430">
    <property type="entry name" value="NDAH_ubi_oxred_su3_sf"/>
</dbReference>
<proteinExistence type="inferred from homology"/>
<evidence type="ECO:0000256" key="3">
    <source>
        <dbReference type="ARBA" id="ARBA00021007"/>
    </source>
</evidence>
<feature type="transmembrane region" description="Helical" evidence="10">
    <location>
        <begin position="6"/>
        <end position="23"/>
    </location>
</feature>
<gene>
    <name evidence="11" type="ORF">E2986_13442</name>
</gene>
<dbReference type="Gene3D" id="1.20.58.1610">
    <property type="entry name" value="NADH:ubiquinone/plastoquinone oxidoreductase, chain 3"/>
    <property type="match status" value="1"/>
</dbReference>
<dbReference type="Pfam" id="PF00507">
    <property type="entry name" value="Oxidored_q4"/>
    <property type="match status" value="1"/>
</dbReference>
<dbReference type="AlphaFoldDB" id="A0A833RCI1"/>
<keyword evidence="5 10" id="KW-0812">Transmembrane</keyword>
<evidence type="ECO:0000256" key="9">
    <source>
        <dbReference type="ARBA" id="ARBA00049551"/>
    </source>
</evidence>
<keyword evidence="4" id="KW-0813">Transport</keyword>
<dbReference type="EMBL" id="WNWW01000324">
    <property type="protein sequence ID" value="KAF3426379.1"/>
    <property type="molecule type" value="Genomic_DNA"/>
</dbReference>
<comment type="caution">
    <text evidence="11">The sequence shown here is derived from an EMBL/GenBank/DDBJ whole genome shotgun (WGS) entry which is preliminary data.</text>
</comment>
<evidence type="ECO:0000256" key="6">
    <source>
        <dbReference type="ARBA" id="ARBA00022989"/>
    </source>
</evidence>
<evidence type="ECO:0000256" key="5">
    <source>
        <dbReference type="ARBA" id="ARBA00022692"/>
    </source>
</evidence>